<dbReference type="EMBL" id="JAGKQM010000011">
    <property type="protein sequence ID" value="KAH0903754.1"/>
    <property type="molecule type" value="Genomic_DNA"/>
</dbReference>
<organism evidence="2 3">
    <name type="scientific">Brassica napus</name>
    <name type="common">Rape</name>
    <dbReference type="NCBI Taxonomy" id="3708"/>
    <lineage>
        <taxon>Eukaryota</taxon>
        <taxon>Viridiplantae</taxon>
        <taxon>Streptophyta</taxon>
        <taxon>Embryophyta</taxon>
        <taxon>Tracheophyta</taxon>
        <taxon>Spermatophyta</taxon>
        <taxon>Magnoliopsida</taxon>
        <taxon>eudicotyledons</taxon>
        <taxon>Gunneridae</taxon>
        <taxon>Pentapetalae</taxon>
        <taxon>rosids</taxon>
        <taxon>malvids</taxon>
        <taxon>Brassicales</taxon>
        <taxon>Brassicaceae</taxon>
        <taxon>Brassiceae</taxon>
        <taxon>Brassica</taxon>
    </lineage>
</organism>
<proteinExistence type="predicted"/>
<reference evidence="2 3" key="1">
    <citation type="submission" date="2021-05" db="EMBL/GenBank/DDBJ databases">
        <title>Genome Assembly of Synthetic Allotetraploid Brassica napus Reveals Homoeologous Exchanges between Subgenomes.</title>
        <authorList>
            <person name="Davis J.T."/>
        </authorList>
    </citation>
    <scope>NUCLEOTIDE SEQUENCE [LARGE SCALE GENOMIC DNA]</scope>
    <source>
        <strain evidence="3">cv. Da-Ae</strain>
        <tissue evidence="2">Seedling</tissue>
    </source>
</reference>
<dbReference type="InterPro" id="IPR006527">
    <property type="entry name" value="F-box-assoc_dom_typ1"/>
</dbReference>
<feature type="domain" description="F-box associated beta-propeller type 1" evidence="1">
    <location>
        <begin position="57"/>
        <end position="114"/>
    </location>
</feature>
<keyword evidence="3" id="KW-1185">Reference proteome</keyword>
<protein>
    <recommendedName>
        <fullName evidence="1">F-box associated beta-propeller type 1 domain-containing protein</fullName>
    </recommendedName>
</protein>
<feature type="domain" description="F-box associated beta-propeller type 1" evidence="1">
    <location>
        <begin position="137"/>
        <end position="199"/>
    </location>
</feature>
<comment type="caution">
    <text evidence="2">The sequence shown here is derived from an EMBL/GenBank/DDBJ whole genome shotgun (WGS) entry which is preliminary data.</text>
</comment>
<dbReference type="Proteomes" id="UP000824890">
    <property type="component" value="Unassembled WGS sequence"/>
</dbReference>
<sequence length="200" mass="23443">GGGHISKTVTKYLQTFEPLFNDSRFARNHFEKAKKQSFVLMLTKEFRIFSLNVHLRGMPFAEFEEETRIVVWNPCTGQTKWNQPRYPYRQSDTYSLGPYQDSNCGNTSYKILRHEHTEYRVSLRGKTYWFAGDILSTKEKKVLVCCERWMDIQDATKSNDFVYLAGEDNKITNVDFGASKLWLSFFPLLFSYVPSLVQIQ</sequence>
<dbReference type="Pfam" id="PF07734">
    <property type="entry name" value="FBA_1"/>
    <property type="match status" value="2"/>
</dbReference>
<accession>A0ABQ8BFZ4</accession>
<evidence type="ECO:0000313" key="2">
    <source>
        <dbReference type="EMBL" id="KAH0903754.1"/>
    </source>
</evidence>
<evidence type="ECO:0000259" key="1">
    <source>
        <dbReference type="Pfam" id="PF07734"/>
    </source>
</evidence>
<gene>
    <name evidence="2" type="ORF">HID58_043257</name>
</gene>
<feature type="non-terminal residue" evidence="2">
    <location>
        <position position="1"/>
    </location>
</feature>
<name>A0ABQ8BFZ4_BRANA</name>
<evidence type="ECO:0000313" key="3">
    <source>
        <dbReference type="Proteomes" id="UP000824890"/>
    </source>
</evidence>